<keyword evidence="4" id="KW-1185">Reference proteome</keyword>
<proteinExistence type="predicted"/>
<dbReference type="PANTHER" id="PTHR15633:SF2">
    <property type="entry name" value="NUCLEOLAR PROTEIN 11"/>
    <property type="match status" value="1"/>
</dbReference>
<dbReference type="Proteomes" id="UP001314263">
    <property type="component" value="Unassembled WGS sequence"/>
</dbReference>
<evidence type="ECO:0000259" key="2">
    <source>
        <dbReference type="Pfam" id="PF04003"/>
    </source>
</evidence>
<reference evidence="3 4" key="1">
    <citation type="submission" date="2023-10" db="EMBL/GenBank/DDBJ databases">
        <authorList>
            <person name="Maclean D."/>
            <person name="Macfadyen A."/>
        </authorList>
    </citation>
    <scope>NUCLEOTIDE SEQUENCE [LARGE SCALE GENOMIC DNA]</scope>
</reference>
<feature type="compositionally biased region" description="Polar residues" evidence="1">
    <location>
        <begin position="488"/>
        <end position="510"/>
    </location>
</feature>
<dbReference type="GO" id="GO:0003723">
    <property type="term" value="F:RNA binding"/>
    <property type="evidence" value="ECO:0007669"/>
    <property type="project" value="TreeGrafter"/>
</dbReference>
<dbReference type="AlphaFoldDB" id="A0AAV1IG08"/>
<feature type="domain" description="Small-subunit processome Utp12" evidence="2">
    <location>
        <begin position="866"/>
        <end position="973"/>
    </location>
</feature>
<accession>A0AAV1IG08</accession>
<name>A0AAV1IG08_9CHLO</name>
<dbReference type="GO" id="GO:0005730">
    <property type="term" value="C:nucleolus"/>
    <property type="evidence" value="ECO:0007669"/>
    <property type="project" value="TreeGrafter"/>
</dbReference>
<dbReference type="InterPro" id="IPR007148">
    <property type="entry name" value="SSU_processome_Utp12"/>
</dbReference>
<gene>
    <name evidence="3" type="ORF">CVIRNUC_009320</name>
</gene>
<evidence type="ECO:0000256" key="1">
    <source>
        <dbReference type="SAM" id="MobiDB-lite"/>
    </source>
</evidence>
<protein>
    <recommendedName>
        <fullName evidence="2">Small-subunit processome Utp12 domain-containing protein</fullName>
    </recommendedName>
</protein>
<feature type="region of interest" description="Disordered" evidence="1">
    <location>
        <begin position="223"/>
        <end position="254"/>
    </location>
</feature>
<sequence length="1001" mass="105455">MTSGAAAVCKFDDDQAIQGVSVGPTNEDIIVTAQEDGVFVRSIVSKEQKQAWTLGSSALELPQAAAWDARTQHFYAVASARTGAARGAARPRQRLLSWPASFQGPLEEAPASLELRSAVQAIHPIFSSAAASQLSSSGHLPHGSIVVEQQHNSSNGDPEEAAGDVATLQKKQGDGMHGKQPRMLLHTQLPLIRTRLKQRPSKQKPAAAATIAELPGVQAWIDSGRTPEDARAGAADADIQQPKASTSGRRLAAAEHTEVGTPGVFIVHADGSAATDAGYARYLEKHANGTADTQVLASAAGGGRLAIVTKGKKHRQTLHLQMLQGNVLQQCGELHLQPPERLAEVMSVAISEQCIVLLWSTGLLQSFSHRASANTQVVLKMRFQRKLAGFPKAVPAKTKQPAAIPVLKKRATAAVAAATVAQPAKQSLPSCILCGSGLLAVAAYVYPSAIEPPSQGAMVEMQTHGMQNGMAIADTNELWTPKEKDSRTLNGPVSLASKSMQGRSRRQVVSGTALPQPLKQGVVRLMVMDNTYGCVRQAEDLQGPSLGSKASAALPSPAERKQIQLVVQQQGDSMALVLGHHSTALLISVEAEPATLAGLVGVLSLNGQQPLAAALQQKALDLQHAPPPMHSHFRPCWAERGAAVGLPMKPHIGQVAVEVPTEKLSRWQAAADLIARDCAAEQDALQQLRLPGSLPSADAALALGQDIIARAHQPGPVPVSEELLQQLAERCTEAGYWGALQLLAQHPHLPAFKGMQGMLPALAEHGQLLALASVMSQARNVLPGHLGSALSVLLKEDAAEPQEGAKQWAAHIAATADGAMQAAEASFGVEGAHDAALARAEAIVMATDGFTAQEICMHSMLAGGHDQAVLQAALRRLQPAQVARLIAYLLKWVSRQPDVQAGEARMLAPGLTVPPMDAVLKWGCTALDTHFITLAGLPPAAQQALKALQSHIQEMLQMSQGVMALSGALEHIHNQAPLPALSSASPQLYFVELLDLGVRAA</sequence>
<dbReference type="PANTHER" id="PTHR15633">
    <property type="entry name" value="NUCLEOLAR PROTEIN 11"/>
    <property type="match status" value="1"/>
</dbReference>
<comment type="caution">
    <text evidence="3">The sequence shown here is derived from an EMBL/GenBank/DDBJ whole genome shotgun (WGS) entry which is preliminary data.</text>
</comment>
<dbReference type="Pfam" id="PF04003">
    <property type="entry name" value="Utp12"/>
    <property type="match status" value="1"/>
</dbReference>
<dbReference type="EMBL" id="CAUYUE010000014">
    <property type="protein sequence ID" value="CAK0786107.1"/>
    <property type="molecule type" value="Genomic_DNA"/>
</dbReference>
<organism evidence="3 4">
    <name type="scientific">Coccomyxa viridis</name>
    <dbReference type="NCBI Taxonomy" id="1274662"/>
    <lineage>
        <taxon>Eukaryota</taxon>
        <taxon>Viridiplantae</taxon>
        <taxon>Chlorophyta</taxon>
        <taxon>core chlorophytes</taxon>
        <taxon>Trebouxiophyceae</taxon>
        <taxon>Trebouxiophyceae incertae sedis</taxon>
        <taxon>Coccomyxaceae</taxon>
        <taxon>Coccomyxa</taxon>
    </lineage>
</organism>
<dbReference type="GO" id="GO:0030490">
    <property type="term" value="P:maturation of SSU-rRNA"/>
    <property type="evidence" value="ECO:0007669"/>
    <property type="project" value="InterPro"/>
</dbReference>
<feature type="region of interest" description="Disordered" evidence="1">
    <location>
        <begin position="482"/>
        <end position="510"/>
    </location>
</feature>
<evidence type="ECO:0000313" key="3">
    <source>
        <dbReference type="EMBL" id="CAK0786107.1"/>
    </source>
</evidence>
<dbReference type="InterPro" id="IPR042859">
    <property type="entry name" value="NOL11"/>
</dbReference>
<evidence type="ECO:0000313" key="4">
    <source>
        <dbReference type="Proteomes" id="UP001314263"/>
    </source>
</evidence>